<evidence type="ECO:0000256" key="1">
    <source>
        <dbReference type="SAM" id="Phobius"/>
    </source>
</evidence>
<feature type="transmembrane region" description="Helical" evidence="1">
    <location>
        <begin position="12"/>
        <end position="36"/>
    </location>
</feature>
<accession>A0A3B0S317</accession>
<keyword evidence="1" id="KW-0812">Transmembrane</keyword>
<protein>
    <submittedName>
        <fullName evidence="2">Uncharacterized protein</fullName>
    </submittedName>
</protein>
<reference evidence="2" key="1">
    <citation type="submission" date="2018-06" db="EMBL/GenBank/DDBJ databases">
        <authorList>
            <person name="Zhirakovskaya E."/>
        </authorList>
    </citation>
    <scope>NUCLEOTIDE SEQUENCE</scope>
</reference>
<dbReference type="AlphaFoldDB" id="A0A3B0S317"/>
<gene>
    <name evidence="2" type="ORF">MNBD_ALPHA07-2091</name>
</gene>
<organism evidence="2">
    <name type="scientific">hydrothermal vent metagenome</name>
    <dbReference type="NCBI Taxonomy" id="652676"/>
    <lineage>
        <taxon>unclassified sequences</taxon>
        <taxon>metagenomes</taxon>
        <taxon>ecological metagenomes</taxon>
    </lineage>
</organism>
<dbReference type="EMBL" id="UOEG01000165">
    <property type="protein sequence ID" value="VAV97561.1"/>
    <property type="molecule type" value="Genomic_DNA"/>
</dbReference>
<keyword evidence="1" id="KW-1133">Transmembrane helix</keyword>
<evidence type="ECO:0000313" key="2">
    <source>
        <dbReference type="EMBL" id="VAV97561.1"/>
    </source>
</evidence>
<keyword evidence="1" id="KW-0472">Membrane</keyword>
<name>A0A3B0S317_9ZZZZ</name>
<proteinExistence type="predicted"/>
<sequence length="38" mass="3929">MTLLVAGMMRHMFALGGIDSLAKGFVSGFGIGLFLATP</sequence>